<proteinExistence type="predicted"/>
<feature type="signal peptide" evidence="1">
    <location>
        <begin position="1"/>
        <end position="28"/>
    </location>
</feature>
<keyword evidence="3" id="KW-1185">Reference proteome</keyword>
<evidence type="ECO:0008006" key="4">
    <source>
        <dbReference type="Google" id="ProtNLM"/>
    </source>
</evidence>
<name>A0ABS7PRF5_9SPHN</name>
<evidence type="ECO:0000256" key="1">
    <source>
        <dbReference type="SAM" id="SignalP"/>
    </source>
</evidence>
<reference evidence="2 3" key="1">
    <citation type="submission" date="2021-08" db="EMBL/GenBank/DDBJ databases">
        <authorList>
            <person name="Tuo L."/>
        </authorList>
    </citation>
    <scope>NUCLEOTIDE SEQUENCE [LARGE SCALE GENOMIC DNA]</scope>
    <source>
        <strain evidence="2 3">JCM 31229</strain>
    </source>
</reference>
<sequence length="176" mass="17863">MERKMMRIRSPFLVACLLSIAGVSAPLAAQPAESGTSITAGMKVEDPQGGEVGTVSAVAGDIVTVKTDKHDVQLPSNSFTVGAGKLVMGMTQVELNAAVDRAQAEAQAKLAVGATVTGSKGTSVGTIDAIDDQYVTLKLLSGKLIKIQRSSVGAGPQGGIIGLTAEELEAQVAGSR</sequence>
<dbReference type="EMBL" id="JAINVV010000008">
    <property type="protein sequence ID" value="MBY8823927.1"/>
    <property type="molecule type" value="Genomic_DNA"/>
</dbReference>
<evidence type="ECO:0000313" key="3">
    <source>
        <dbReference type="Proteomes" id="UP000706039"/>
    </source>
</evidence>
<protein>
    <recommendedName>
        <fullName evidence="4">Preprotein translocase subunit YajC</fullName>
    </recommendedName>
</protein>
<accession>A0ABS7PRF5</accession>
<comment type="caution">
    <text evidence="2">The sequence shown here is derived from an EMBL/GenBank/DDBJ whole genome shotgun (WGS) entry which is preliminary data.</text>
</comment>
<organism evidence="2 3">
    <name type="scientific">Sphingomonas colocasiae</name>
    <dbReference type="NCBI Taxonomy" id="1848973"/>
    <lineage>
        <taxon>Bacteria</taxon>
        <taxon>Pseudomonadati</taxon>
        <taxon>Pseudomonadota</taxon>
        <taxon>Alphaproteobacteria</taxon>
        <taxon>Sphingomonadales</taxon>
        <taxon>Sphingomonadaceae</taxon>
        <taxon>Sphingomonas</taxon>
    </lineage>
</organism>
<feature type="chain" id="PRO_5046310275" description="Preprotein translocase subunit YajC" evidence="1">
    <location>
        <begin position="29"/>
        <end position="176"/>
    </location>
</feature>
<dbReference type="Proteomes" id="UP000706039">
    <property type="component" value="Unassembled WGS sequence"/>
</dbReference>
<evidence type="ECO:0000313" key="2">
    <source>
        <dbReference type="EMBL" id="MBY8823927.1"/>
    </source>
</evidence>
<keyword evidence="1" id="KW-0732">Signal</keyword>
<dbReference type="RefSeq" id="WP_222991032.1">
    <property type="nucleotide sequence ID" value="NZ_JAINVV010000008.1"/>
</dbReference>
<gene>
    <name evidence="2" type="ORF">K7G82_16600</name>
</gene>